<feature type="compositionally biased region" description="Basic and acidic residues" evidence="1">
    <location>
        <begin position="324"/>
        <end position="342"/>
    </location>
</feature>
<dbReference type="EMBL" id="FZMO01000529">
    <property type="protein sequence ID" value="SNQ51192.1"/>
    <property type="molecule type" value="Genomic_DNA"/>
</dbReference>
<feature type="region of interest" description="Disordered" evidence="1">
    <location>
        <begin position="139"/>
        <end position="200"/>
    </location>
</feature>
<evidence type="ECO:0000256" key="1">
    <source>
        <dbReference type="SAM" id="MobiDB-lite"/>
    </source>
</evidence>
<keyword evidence="3" id="KW-1185">Reference proteome</keyword>
<evidence type="ECO:0000313" key="3">
    <source>
        <dbReference type="Proteomes" id="UP000234331"/>
    </source>
</evidence>
<dbReference type="AlphaFoldDB" id="A0A2I2KZU4"/>
<sequence>MPGHELLRLGGQRLGLLDEPGRLRLRQQRANPVEHARVGAVAGARPGARPGARRGWARRVASRGTRRRAQGLDRRQAVHHGEQFQRVEQDLPPVAALPLAPAVQPGVVVRPPHAGVEGVELAGPPLVDGGRRVLPHLRGDGVDDEPRVAPAGLAANDPVQVDGLPAARPGTLDRAVEPAAQGPIDDAASDRARRGAEDADDVGQHRVLLVGPGLHPRRDQLVGEPESLPLAALAAKRTRGSPVRPAQAIAPDPAMIFEFTGPSGPTALTGLLAVPLGLGTPLLPDAVRAGLLLRLASLTVPAAHRHLAYVGSTGLPGPSPRSHAGRDGPHRARHDGPRHDHTPGASSPRPRRPAGHASRQLAAGWPLPVILASRSPGSRGRLAVRNGRSCRLRSEGGCRAGMEEVTER</sequence>
<protein>
    <submittedName>
        <fullName evidence="2">Uncharacterized protein</fullName>
    </submittedName>
</protein>
<accession>A0A2I2KZU4</accession>
<reference evidence="2 3" key="1">
    <citation type="submission" date="2017-06" db="EMBL/GenBank/DDBJ databases">
        <authorList>
            <person name="Kim H.J."/>
            <person name="Triplett B.A."/>
        </authorList>
    </citation>
    <scope>NUCLEOTIDE SEQUENCE [LARGE SCALE GENOMIC DNA]</scope>
    <source>
        <strain evidence="2">FRACA_ARgP5</strain>
    </source>
</reference>
<evidence type="ECO:0000313" key="2">
    <source>
        <dbReference type="EMBL" id="SNQ51192.1"/>
    </source>
</evidence>
<gene>
    <name evidence="2" type="ORF">FRACA_630008</name>
</gene>
<name>A0A2I2KZU4_9ACTN</name>
<organism evidence="2 3">
    <name type="scientific">Frankia canadensis</name>
    <dbReference type="NCBI Taxonomy" id="1836972"/>
    <lineage>
        <taxon>Bacteria</taxon>
        <taxon>Bacillati</taxon>
        <taxon>Actinomycetota</taxon>
        <taxon>Actinomycetes</taxon>
        <taxon>Frankiales</taxon>
        <taxon>Frankiaceae</taxon>
        <taxon>Frankia</taxon>
    </lineage>
</organism>
<feature type="region of interest" description="Disordered" evidence="1">
    <location>
        <begin position="310"/>
        <end position="360"/>
    </location>
</feature>
<dbReference type="Proteomes" id="UP000234331">
    <property type="component" value="Unassembled WGS sequence"/>
</dbReference>
<feature type="compositionally biased region" description="Basic and acidic residues" evidence="1">
    <location>
        <begin position="188"/>
        <end position="197"/>
    </location>
</feature>
<proteinExistence type="predicted"/>